<keyword evidence="2" id="KW-1185">Reference proteome</keyword>
<proteinExistence type="predicted"/>
<protein>
    <submittedName>
        <fullName evidence="1">Uncharacterized protein</fullName>
    </submittedName>
</protein>
<reference evidence="1 2" key="1">
    <citation type="submission" date="2024-10" db="EMBL/GenBank/DDBJ databases">
        <title>Updated reference genomes for cyclostephanoid diatoms.</title>
        <authorList>
            <person name="Roberts W.R."/>
            <person name="Alverson A.J."/>
        </authorList>
    </citation>
    <scope>NUCLEOTIDE SEQUENCE [LARGE SCALE GENOMIC DNA]</scope>
    <source>
        <strain evidence="1 2">AJA276-08</strain>
    </source>
</reference>
<dbReference type="AlphaFoldDB" id="A0ABD3NBG9"/>
<evidence type="ECO:0000313" key="1">
    <source>
        <dbReference type="EMBL" id="KAL3773409.1"/>
    </source>
</evidence>
<dbReference type="EMBL" id="JALLAZ020001534">
    <property type="protein sequence ID" value="KAL3773409.1"/>
    <property type="molecule type" value="Genomic_DNA"/>
</dbReference>
<evidence type="ECO:0000313" key="2">
    <source>
        <dbReference type="Proteomes" id="UP001530315"/>
    </source>
</evidence>
<gene>
    <name evidence="1" type="ORF">ACHAW5_008176</name>
</gene>
<name>A0ABD3NBG9_9STRA</name>
<comment type="caution">
    <text evidence="1">The sequence shown here is derived from an EMBL/GenBank/DDBJ whole genome shotgun (WGS) entry which is preliminary data.</text>
</comment>
<dbReference type="Proteomes" id="UP001530315">
    <property type="component" value="Unassembled WGS sequence"/>
</dbReference>
<accession>A0ABD3NBG9</accession>
<organism evidence="1 2">
    <name type="scientific">Stephanodiscus triporus</name>
    <dbReference type="NCBI Taxonomy" id="2934178"/>
    <lineage>
        <taxon>Eukaryota</taxon>
        <taxon>Sar</taxon>
        <taxon>Stramenopiles</taxon>
        <taxon>Ochrophyta</taxon>
        <taxon>Bacillariophyta</taxon>
        <taxon>Coscinodiscophyceae</taxon>
        <taxon>Thalassiosirophycidae</taxon>
        <taxon>Stephanodiscales</taxon>
        <taxon>Stephanodiscaceae</taxon>
        <taxon>Stephanodiscus</taxon>
    </lineage>
</organism>
<sequence>MTDVVMRFWLKRRPKLIHDYALAGYILSPNSTIMSHAIDKNKRLITKLILNPTLVGSERNNERAKLIDTFMEEYGDFTNKRGMFARDNIWIMAKDEHTKAYRWHYKYSLTTTKVLGKLACLVLSKILGIGTAERNWKQVKAIKSGQRINTGMDKTKKQVLIYAQYQRTRAQARMTKLAAAGKLWEDDDFASMKMDPFCKEIKESLEAEQMEKAVRILRLWQERWELETIGPNSNLIMEARLTTKYKGLKFFDINENNRVMTVHKMIFQKKHGNNLYHVFATMDGFNDLLTDDDAANDLYWQPWEVNEDLFDCMRVYYKEQVDSNVKCYELGGDCQSDDEQ</sequence>